<dbReference type="AlphaFoldDB" id="A0A6J4M2P4"/>
<sequence>AHGRARGPGRLRWRLLHAHPPHQAAHRHGQARPRLRVADRPGPEDPCAVRVDRRHRAGTGYVGRGRGRGDLRAARRPERLRLRLRPGLPAGPPHAAGAADGAALGRGGCRLARPGRLQQPAV</sequence>
<name>A0A6J4M2P4_9ACTN</name>
<evidence type="ECO:0000313" key="2">
    <source>
        <dbReference type="EMBL" id="CAA9344613.1"/>
    </source>
</evidence>
<gene>
    <name evidence="2" type="ORF">AVDCRST_MAG48-3863</name>
</gene>
<feature type="compositionally biased region" description="Basic residues" evidence="1">
    <location>
        <begin position="21"/>
        <end position="35"/>
    </location>
</feature>
<organism evidence="2">
    <name type="scientific">uncultured Friedmanniella sp</name>
    <dbReference type="NCBI Taxonomy" id="335381"/>
    <lineage>
        <taxon>Bacteria</taxon>
        <taxon>Bacillati</taxon>
        <taxon>Actinomycetota</taxon>
        <taxon>Actinomycetes</taxon>
        <taxon>Propionibacteriales</taxon>
        <taxon>Nocardioidaceae</taxon>
        <taxon>Friedmanniella</taxon>
        <taxon>environmental samples</taxon>
    </lineage>
</organism>
<feature type="region of interest" description="Disordered" evidence="1">
    <location>
        <begin position="21"/>
        <end position="122"/>
    </location>
</feature>
<evidence type="ECO:0000256" key="1">
    <source>
        <dbReference type="SAM" id="MobiDB-lite"/>
    </source>
</evidence>
<feature type="non-terminal residue" evidence="2">
    <location>
        <position position="122"/>
    </location>
</feature>
<protein>
    <submittedName>
        <fullName evidence="2">Uncharacterized protein</fullName>
    </submittedName>
</protein>
<feature type="compositionally biased region" description="Low complexity" evidence="1">
    <location>
        <begin position="85"/>
        <end position="122"/>
    </location>
</feature>
<dbReference type="EMBL" id="CADCTS010000541">
    <property type="protein sequence ID" value="CAA9344613.1"/>
    <property type="molecule type" value="Genomic_DNA"/>
</dbReference>
<feature type="compositionally biased region" description="Basic and acidic residues" evidence="1">
    <location>
        <begin position="67"/>
        <end position="81"/>
    </location>
</feature>
<feature type="non-terminal residue" evidence="2">
    <location>
        <position position="1"/>
    </location>
</feature>
<accession>A0A6J4M2P4</accession>
<reference evidence="2" key="1">
    <citation type="submission" date="2020-02" db="EMBL/GenBank/DDBJ databases">
        <authorList>
            <person name="Meier V. D."/>
        </authorList>
    </citation>
    <scope>NUCLEOTIDE SEQUENCE</scope>
    <source>
        <strain evidence="2">AVDCRST_MAG48</strain>
    </source>
</reference>
<proteinExistence type="predicted"/>